<dbReference type="InterPro" id="IPR018755">
    <property type="entry name" value="Phage_Mu_Gp48"/>
</dbReference>
<reference evidence="1 2" key="1">
    <citation type="journal article" date="2017" name="Antonie Van Leeuwenhoek">
        <title>Phylogenomic resolution of the bacterial genus Pantoea and its relationship with Erwinia and Tatumella.</title>
        <authorList>
            <person name="Palmer M."/>
            <person name="Steenkamp E.T."/>
            <person name="Coetzee M.P."/>
            <person name="Chan W.Y."/>
            <person name="van Zyl E."/>
            <person name="De Maayer P."/>
            <person name="Coutinho T.A."/>
            <person name="Blom J."/>
            <person name="Smits T.H."/>
            <person name="Duffy B."/>
            <person name="Venter S.N."/>
        </authorList>
    </citation>
    <scope>NUCLEOTIDE SEQUENCE [LARGE SCALE GENOMIC DNA]</scope>
    <source>
        <strain evidence="1 2">LMG 5345</strain>
    </source>
</reference>
<comment type="caution">
    <text evidence="1">The sequence shown here is derived from an EMBL/GenBank/DDBJ whole genome shotgun (WGS) entry which is preliminary data.</text>
</comment>
<dbReference type="EMBL" id="MLJJ01000007">
    <property type="protein sequence ID" value="ORN01615.1"/>
    <property type="molecule type" value="Genomic_DNA"/>
</dbReference>
<evidence type="ECO:0000313" key="1">
    <source>
        <dbReference type="EMBL" id="ORN01615.1"/>
    </source>
</evidence>
<dbReference type="Proteomes" id="UP000193785">
    <property type="component" value="Unassembled WGS sequence"/>
</dbReference>
<evidence type="ECO:0000313" key="2">
    <source>
        <dbReference type="Proteomes" id="UP000193785"/>
    </source>
</evidence>
<accession>A0ABX3UUZ3</accession>
<evidence type="ECO:0008006" key="3">
    <source>
        <dbReference type="Google" id="ProtNLM"/>
    </source>
</evidence>
<dbReference type="Pfam" id="PF10076">
    <property type="entry name" value="Phage_Mu_Gp48"/>
    <property type="match status" value="1"/>
</dbReference>
<dbReference type="RefSeq" id="WP_084882612.1">
    <property type="nucleotide sequence ID" value="NZ_MLJJ01000007.1"/>
</dbReference>
<sequence length="193" mass="21659">MDLTAQYEQMLGALLPRGPAWDGEDQLLLGFAPVMSRVHQRADALMLETDPRSVTELIDRYEGITGLPDSCTPSGTQTLPQRRQRLDAKINLAGGINEAFYRAQLDALGYTDATITRYPKSSFTCVSDCTESLYSDEWRYYWRVNIPAAAQISPMTCISNCTDSIRTWGETVVECVLNKLAPSHTYVIFLYTE</sequence>
<name>A0ABX3UUZ3_9GAMM</name>
<protein>
    <recommendedName>
        <fullName evidence="3">DUF2313 domain-containing protein</fullName>
    </recommendedName>
</protein>
<proteinExistence type="predicted"/>
<gene>
    <name evidence="1" type="ORF">HA46_05285</name>
</gene>
<organism evidence="1 2">
    <name type="scientific">Pantoea septica</name>
    <dbReference type="NCBI Taxonomy" id="472695"/>
    <lineage>
        <taxon>Bacteria</taxon>
        <taxon>Pseudomonadati</taxon>
        <taxon>Pseudomonadota</taxon>
        <taxon>Gammaproteobacteria</taxon>
        <taxon>Enterobacterales</taxon>
        <taxon>Erwiniaceae</taxon>
        <taxon>Pantoea</taxon>
    </lineage>
</organism>
<keyword evidence="2" id="KW-1185">Reference proteome</keyword>